<reference evidence="10 11" key="1">
    <citation type="submission" date="2019-03" db="EMBL/GenBank/DDBJ databases">
        <title>Genomic Encyclopedia of Type Strains, Phase IV (KMG-IV): sequencing the most valuable type-strain genomes for metagenomic binning, comparative biology and taxonomic classification.</title>
        <authorList>
            <person name="Goeker M."/>
        </authorList>
    </citation>
    <scope>NUCLEOTIDE SEQUENCE [LARGE SCALE GENOMIC DNA]</scope>
    <source>
        <strain evidence="10 11">DSM 13587</strain>
    </source>
</reference>
<dbReference type="CDD" id="cd04489">
    <property type="entry name" value="ExoVII_LU_OBF"/>
    <property type="match status" value="1"/>
</dbReference>
<dbReference type="PANTHER" id="PTHR30008:SF0">
    <property type="entry name" value="EXODEOXYRIBONUCLEASE 7 LARGE SUBUNIT"/>
    <property type="match status" value="1"/>
</dbReference>
<gene>
    <name evidence="5" type="primary">xseA</name>
    <name evidence="10" type="ORF">EDC35_10995</name>
</gene>
<feature type="domain" description="OB-fold nucleic acid binding" evidence="9">
    <location>
        <begin position="12"/>
        <end position="104"/>
    </location>
</feature>
<dbReference type="InterPro" id="IPR003753">
    <property type="entry name" value="Exonuc_VII_L"/>
</dbReference>
<evidence type="ECO:0000259" key="9">
    <source>
        <dbReference type="Pfam" id="PF13742"/>
    </source>
</evidence>
<dbReference type="PANTHER" id="PTHR30008">
    <property type="entry name" value="EXODEOXYRIBONUCLEASE 7 LARGE SUBUNIT"/>
    <property type="match status" value="1"/>
</dbReference>
<evidence type="ECO:0000313" key="10">
    <source>
        <dbReference type="EMBL" id="TCT19217.1"/>
    </source>
</evidence>
<comment type="subcellular location">
    <subcellularLocation>
        <location evidence="5 6">Cytoplasm</location>
    </subcellularLocation>
</comment>
<dbReference type="InterPro" id="IPR020579">
    <property type="entry name" value="Exonuc_VII_lsu_C"/>
</dbReference>
<dbReference type="HAMAP" id="MF_00378">
    <property type="entry name" value="Exonuc_7_L"/>
    <property type="match status" value="1"/>
</dbReference>
<dbReference type="NCBIfam" id="TIGR00237">
    <property type="entry name" value="xseA"/>
    <property type="match status" value="1"/>
</dbReference>
<accession>A0A4R3MU17</accession>
<evidence type="ECO:0000256" key="6">
    <source>
        <dbReference type="RuleBase" id="RU004355"/>
    </source>
</evidence>
<comment type="catalytic activity">
    <reaction evidence="5 6">
        <text>Exonucleolytic cleavage in either 5'- to 3'- or 3'- to 5'-direction to yield nucleoside 5'-phosphates.</text>
        <dbReference type="EC" id="3.1.11.6"/>
    </reaction>
</comment>
<keyword evidence="2 5" id="KW-0540">Nuclease</keyword>
<dbReference type="EMBL" id="SMAO01000009">
    <property type="protein sequence ID" value="TCT19217.1"/>
    <property type="molecule type" value="Genomic_DNA"/>
</dbReference>
<feature type="domain" description="Exonuclease VII large subunit C-terminal" evidence="8">
    <location>
        <begin position="128"/>
        <end position="443"/>
    </location>
</feature>
<keyword evidence="11" id="KW-1185">Reference proteome</keyword>
<dbReference type="InterPro" id="IPR025824">
    <property type="entry name" value="OB-fold_nuc-bd_dom"/>
</dbReference>
<feature type="region of interest" description="Disordered" evidence="7">
    <location>
        <begin position="447"/>
        <end position="467"/>
    </location>
</feature>
<evidence type="ECO:0000259" key="8">
    <source>
        <dbReference type="Pfam" id="PF02601"/>
    </source>
</evidence>
<keyword evidence="4 5" id="KW-0269">Exonuclease</keyword>
<keyword evidence="1 5" id="KW-0963">Cytoplasm</keyword>
<dbReference type="GO" id="GO:0003676">
    <property type="term" value="F:nucleic acid binding"/>
    <property type="evidence" value="ECO:0007669"/>
    <property type="project" value="InterPro"/>
</dbReference>
<evidence type="ECO:0000256" key="5">
    <source>
        <dbReference type="HAMAP-Rule" id="MF_00378"/>
    </source>
</evidence>
<feature type="compositionally biased region" description="Basic and acidic residues" evidence="7">
    <location>
        <begin position="456"/>
        <end position="467"/>
    </location>
</feature>
<comment type="function">
    <text evidence="5">Bidirectionally degrades single-stranded DNA into large acid-insoluble oligonucleotides, which are then degraded further into small acid-soluble oligonucleotides.</text>
</comment>
<proteinExistence type="inferred from homology"/>
<dbReference type="Pfam" id="PF02601">
    <property type="entry name" value="Exonuc_VII_L"/>
    <property type="match status" value="1"/>
</dbReference>
<evidence type="ECO:0000313" key="11">
    <source>
        <dbReference type="Proteomes" id="UP000295717"/>
    </source>
</evidence>
<comment type="subunit">
    <text evidence="5">Heterooligomer composed of large and small subunits.</text>
</comment>
<dbReference type="GO" id="GO:0005737">
    <property type="term" value="C:cytoplasm"/>
    <property type="evidence" value="ECO:0007669"/>
    <property type="project" value="UniProtKB-SubCell"/>
</dbReference>
<protein>
    <recommendedName>
        <fullName evidence="5">Exodeoxyribonuclease 7 large subunit</fullName>
        <ecNumber evidence="5">3.1.11.6</ecNumber>
    </recommendedName>
    <alternativeName>
        <fullName evidence="5">Exodeoxyribonuclease VII large subunit</fullName>
        <shortName evidence="5">Exonuclease VII large subunit</shortName>
    </alternativeName>
</protein>
<dbReference type="GO" id="GO:0006308">
    <property type="term" value="P:DNA catabolic process"/>
    <property type="evidence" value="ECO:0007669"/>
    <property type="project" value="UniProtKB-UniRule"/>
</dbReference>
<dbReference type="EC" id="3.1.11.6" evidence="5"/>
<sequence>MDSTLDFSRDIYSVARLTSEVRAVLDGSFPLLWVRGEISNLAQPASGHLYFSLKDEAAQVRCAMFRAKRLLLAFRPENGQQVLARARVTLYEPRGDFQLVIEHLEPGGEGALRVAFERLRQRLAAEGLFAESVKRPLPAFPRQVGLITSPTGAAVRDLLAVLKRRFSALPVVIYPAQVQGEGAAASLLAALALANARNECDVLILARGGGSLEDLNAFNDESLARAIRASSIPVVSGVGHETDVTLADLVADRRAATPSAAAELVAPSVEHVRQRLQALSARLLNARQRRFDLVRQQLSTLARHLTQLHPTARLQQQSQRLDYIRQRLSNLIAARLTQARNQFQPVAARLAAGSPERRLERDQARLRSLSQQLIWSQAQALEQRRGRLGRALAGLDARSPLATLARGYAIVTRLPDGAIIRDPHQTAPGTRIQVRIADGTLAAVVESTGAKPSSPQDDRHSALNDSG</sequence>
<name>A0A4R3MU17_9GAMM</name>
<dbReference type="GO" id="GO:0009318">
    <property type="term" value="C:exodeoxyribonuclease VII complex"/>
    <property type="evidence" value="ECO:0007669"/>
    <property type="project" value="UniProtKB-UniRule"/>
</dbReference>
<dbReference type="Pfam" id="PF13742">
    <property type="entry name" value="tRNA_anti_2"/>
    <property type="match status" value="1"/>
</dbReference>
<organism evidence="10 11">
    <name type="scientific">Thiobaca trueperi</name>
    <dbReference type="NCBI Taxonomy" id="127458"/>
    <lineage>
        <taxon>Bacteria</taxon>
        <taxon>Pseudomonadati</taxon>
        <taxon>Pseudomonadota</taxon>
        <taxon>Gammaproteobacteria</taxon>
        <taxon>Chromatiales</taxon>
        <taxon>Chromatiaceae</taxon>
        <taxon>Thiobaca</taxon>
    </lineage>
</organism>
<dbReference type="GO" id="GO:0008855">
    <property type="term" value="F:exodeoxyribonuclease VII activity"/>
    <property type="evidence" value="ECO:0007669"/>
    <property type="project" value="UniProtKB-UniRule"/>
</dbReference>
<comment type="caution">
    <text evidence="10">The sequence shown here is derived from an EMBL/GenBank/DDBJ whole genome shotgun (WGS) entry which is preliminary data.</text>
</comment>
<keyword evidence="3 5" id="KW-0378">Hydrolase</keyword>
<evidence type="ECO:0000256" key="3">
    <source>
        <dbReference type="ARBA" id="ARBA00022801"/>
    </source>
</evidence>
<dbReference type="Proteomes" id="UP000295717">
    <property type="component" value="Unassembled WGS sequence"/>
</dbReference>
<evidence type="ECO:0000256" key="7">
    <source>
        <dbReference type="SAM" id="MobiDB-lite"/>
    </source>
</evidence>
<evidence type="ECO:0000256" key="4">
    <source>
        <dbReference type="ARBA" id="ARBA00022839"/>
    </source>
</evidence>
<comment type="similarity">
    <text evidence="5 6">Belongs to the XseA family.</text>
</comment>
<evidence type="ECO:0000256" key="2">
    <source>
        <dbReference type="ARBA" id="ARBA00022722"/>
    </source>
</evidence>
<evidence type="ECO:0000256" key="1">
    <source>
        <dbReference type="ARBA" id="ARBA00022490"/>
    </source>
</evidence>
<dbReference type="AlphaFoldDB" id="A0A4R3MU17"/>